<reference evidence="2" key="1">
    <citation type="journal article" date="2021" name="Nat. Commun.">
        <title>Genetic determinants of endophytism in the Arabidopsis root mycobiome.</title>
        <authorList>
            <person name="Mesny F."/>
            <person name="Miyauchi S."/>
            <person name="Thiergart T."/>
            <person name="Pickel B."/>
            <person name="Atanasova L."/>
            <person name="Karlsson M."/>
            <person name="Huettel B."/>
            <person name="Barry K.W."/>
            <person name="Haridas S."/>
            <person name="Chen C."/>
            <person name="Bauer D."/>
            <person name="Andreopoulos W."/>
            <person name="Pangilinan J."/>
            <person name="LaButti K."/>
            <person name="Riley R."/>
            <person name="Lipzen A."/>
            <person name="Clum A."/>
            <person name="Drula E."/>
            <person name="Henrissat B."/>
            <person name="Kohler A."/>
            <person name="Grigoriev I.V."/>
            <person name="Martin F.M."/>
            <person name="Hacquard S."/>
        </authorList>
    </citation>
    <scope>NUCLEOTIDE SEQUENCE</scope>
    <source>
        <strain evidence="2">MPI-CAGE-CH-0230</strain>
    </source>
</reference>
<dbReference type="Pfam" id="PF01814">
    <property type="entry name" value="Hemerythrin"/>
    <property type="match status" value="1"/>
</dbReference>
<evidence type="ECO:0000313" key="2">
    <source>
        <dbReference type="EMBL" id="KAH7041528.1"/>
    </source>
</evidence>
<feature type="domain" description="Hemerythrin-like" evidence="1">
    <location>
        <begin position="43"/>
        <end position="160"/>
    </location>
</feature>
<dbReference type="GeneID" id="70178768"/>
<keyword evidence="3" id="KW-1185">Reference proteome</keyword>
<dbReference type="PANTHER" id="PTHR35585">
    <property type="entry name" value="HHE DOMAIN PROTEIN (AFU_ORTHOLOGUE AFUA_4G00730)"/>
    <property type="match status" value="1"/>
</dbReference>
<gene>
    <name evidence="2" type="ORF">B0I36DRAFT_233286</name>
</gene>
<evidence type="ECO:0000313" key="3">
    <source>
        <dbReference type="Proteomes" id="UP000756346"/>
    </source>
</evidence>
<dbReference type="AlphaFoldDB" id="A0A9P8YK62"/>
<name>A0A9P8YK62_9PEZI</name>
<evidence type="ECO:0000259" key="1">
    <source>
        <dbReference type="Pfam" id="PF01814"/>
    </source>
</evidence>
<dbReference type="Proteomes" id="UP000756346">
    <property type="component" value="Unassembled WGS sequence"/>
</dbReference>
<dbReference type="RefSeq" id="XP_046019583.1">
    <property type="nucleotide sequence ID" value="XM_046149222.1"/>
</dbReference>
<dbReference type="InterPro" id="IPR012312">
    <property type="entry name" value="Hemerythrin-like"/>
</dbReference>
<proteinExistence type="predicted"/>
<dbReference type="Gene3D" id="1.20.120.520">
    <property type="entry name" value="nmb1532 protein domain like"/>
    <property type="match status" value="1"/>
</dbReference>
<protein>
    <submittedName>
        <fullName evidence="2">HHE domain protein</fullName>
    </submittedName>
</protein>
<dbReference type="PANTHER" id="PTHR35585:SF1">
    <property type="entry name" value="HHE DOMAIN PROTEIN (AFU_ORTHOLOGUE AFUA_4G00730)"/>
    <property type="match status" value="1"/>
</dbReference>
<dbReference type="OrthoDB" id="9983919at2759"/>
<organism evidence="2 3">
    <name type="scientific">Microdochium trichocladiopsis</name>
    <dbReference type="NCBI Taxonomy" id="1682393"/>
    <lineage>
        <taxon>Eukaryota</taxon>
        <taxon>Fungi</taxon>
        <taxon>Dikarya</taxon>
        <taxon>Ascomycota</taxon>
        <taxon>Pezizomycotina</taxon>
        <taxon>Sordariomycetes</taxon>
        <taxon>Xylariomycetidae</taxon>
        <taxon>Xylariales</taxon>
        <taxon>Microdochiaceae</taxon>
        <taxon>Microdochium</taxon>
    </lineage>
</organism>
<dbReference type="EMBL" id="JAGTJQ010000001">
    <property type="protein sequence ID" value="KAH7041528.1"/>
    <property type="molecule type" value="Genomic_DNA"/>
</dbReference>
<sequence length="230" mass="26070">MSFATRTTTTLLRPSRLLITSASRTTPITGRLFSSTAVSMVRISEAIKKDHDDLREAHRRILDATTHDEKVRWRNQFTWELARHSIGEELVVYPAFEEHLENGKAMADHDRAEHQTVKEELAKFENLDPEDPKFSSTLDNLWANLDKHMADEEANDMPALDSALGSEAHSDKLVRSFSRTKKFLPTHSHPNAPDQPPFETAVGLLAAPIDHIRDLFRKFPEDAKTGELPP</sequence>
<accession>A0A9P8YK62</accession>
<comment type="caution">
    <text evidence="2">The sequence shown here is derived from an EMBL/GenBank/DDBJ whole genome shotgun (WGS) entry which is preliminary data.</text>
</comment>